<dbReference type="AlphaFoldDB" id="A0A7W1WRG3"/>
<evidence type="ECO:0000313" key="2">
    <source>
        <dbReference type="Proteomes" id="UP000535491"/>
    </source>
</evidence>
<evidence type="ECO:0000313" key="1">
    <source>
        <dbReference type="EMBL" id="MBA4494608.1"/>
    </source>
</evidence>
<reference evidence="1 2" key="1">
    <citation type="submission" date="2020-07" db="EMBL/GenBank/DDBJ databases">
        <authorList>
            <person name="Feng H."/>
        </authorList>
    </citation>
    <scope>NUCLEOTIDE SEQUENCE [LARGE SCALE GENOMIC DNA]</scope>
    <source>
        <strain evidence="2">s-10</strain>
    </source>
</reference>
<dbReference type="Proteomes" id="UP000535491">
    <property type="component" value="Unassembled WGS sequence"/>
</dbReference>
<sequence length="99" mass="11404">MLKLCVVGNPNELDHFMNDFKSQPQYDVNQESKEYDICNQEELRVMANVDFKPKVRKSMTVKLQTKEGKELEISLLDGIVVQLDDSVTYVSGRVFDIFA</sequence>
<name>A0A7W1WRG3_9BACL</name>
<accession>A0A7W1WRG3</accession>
<dbReference type="RefSeq" id="WP_181751847.1">
    <property type="nucleotide sequence ID" value="NZ_JACEIQ010000008.1"/>
</dbReference>
<dbReference type="EMBL" id="JACEIQ010000008">
    <property type="protein sequence ID" value="MBA4494608.1"/>
    <property type="molecule type" value="Genomic_DNA"/>
</dbReference>
<organism evidence="1 2">
    <name type="scientific">Paenactinomyces guangxiensis</name>
    <dbReference type="NCBI Taxonomy" id="1490290"/>
    <lineage>
        <taxon>Bacteria</taxon>
        <taxon>Bacillati</taxon>
        <taxon>Bacillota</taxon>
        <taxon>Bacilli</taxon>
        <taxon>Bacillales</taxon>
        <taxon>Thermoactinomycetaceae</taxon>
        <taxon>Paenactinomyces</taxon>
    </lineage>
</organism>
<proteinExistence type="predicted"/>
<comment type="caution">
    <text evidence="1">The sequence shown here is derived from an EMBL/GenBank/DDBJ whole genome shotgun (WGS) entry which is preliminary data.</text>
</comment>
<protein>
    <submittedName>
        <fullName evidence="1">Uncharacterized protein</fullName>
    </submittedName>
</protein>
<keyword evidence="2" id="KW-1185">Reference proteome</keyword>
<gene>
    <name evidence="1" type="ORF">H1191_09850</name>
</gene>